<evidence type="ECO:0000259" key="13">
    <source>
        <dbReference type="Pfam" id="PF00291"/>
    </source>
</evidence>
<keyword evidence="15" id="KW-1185">Reference proteome</keyword>
<evidence type="ECO:0000313" key="15">
    <source>
        <dbReference type="Proteomes" id="UP000249341"/>
    </source>
</evidence>
<dbReference type="InterPro" id="IPR023026">
    <property type="entry name" value="Trp_synth_beta/beta-like"/>
</dbReference>
<dbReference type="FunFam" id="3.40.50.1100:FF:000001">
    <property type="entry name" value="Tryptophan synthase beta chain"/>
    <property type="match status" value="1"/>
</dbReference>
<keyword evidence="7 12" id="KW-0822">Tryptophan biosynthesis</keyword>
<sequence length="416" mass="43963">MTAPALPSLPDLAGHFGRYGGRFVPEALVKALDELDAAYRSAKADPEFQARFQDLLLNYAGVPSLLYRATRLSEKLGAEILLKREDLNHTGAHKVRNVLGQALLAKRMGKPRVIAETGAGQHGVASATAAALLDLECVVYMGEMDTERQALNVARMRMLGATVIPVTNGSRTLKDALNEALRDWVTTVDNTHYLLGTAAGPHPFPELVRDFVGGIGVEARAQVLEMNGKLPDAVAACVGGGSNAIGIFHAFVPDEGVRLYGFEAGGDGVETGRHAASITGGSVGVLHGNRTYLLQDDDGQTIESHSISAGLDYPGVGPEHAWLHDTGRAVYEPVTDAEAMAAFTLLCRTEGIIPAIESAHALAGAAKIAPRLREELGRTPTIVVNLSGRGDKDVHTAGAYFGILDPVETVVPGENT</sequence>
<dbReference type="UniPathway" id="UPA00035">
    <property type="reaction ID" value="UER00044"/>
</dbReference>
<dbReference type="InterPro" id="IPR006654">
    <property type="entry name" value="Trp_synth_beta"/>
</dbReference>
<dbReference type="NCBIfam" id="TIGR00263">
    <property type="entry name" value="trpB"/>
    <property type="match status" value="1"/>
</dbReference>
<evidence type="ECO:0000256" key="1">
    <source>
        <dbReference type="ARBA" id="ARBA00001933"/>
    </source>
</evidence>
<organism evidence="14 15">
    <name type="scientific">Actinoplanes lutulentus</name>
    <dbReference type="NCBI Taxonomy" id="1287878"/>
    <lineage>
        <taxon>Bacteria</taxon>
        <taxon>Bacillati</taxon>
        <taxon>Actinomycetota</taxon>
        <taxon>Actinomycetes</taxon>
        <taxon>Micromonosporales</taxon>
        <taxon>Micromonosporaceae</taxon>
        <taxon>Actinoplanes</taxon>
    </lineage>
</organism>
<protein>
    <recommendedName>
        <fullName evidence="12">Tryptophan synthase beta chain</fullName>
        <ecNumber evidence="12">4.2.1.20</ecNumber>
    </recommendedName>
</protein>
<dbReference type="RefSeq" id="WP_111648720.1">
    <property type="nucleotide sequence ID" value="NZ_JACHWI010000001.1"/>
</dbReference>
<keyword evidence="9 12" id="KW-0057">Aromatic amino acid biosynthesis</keyword>
<gene>
    <name evidence="12" type="primary">trpB</name>
    <name evidence="14" type="ORF">B0I29_10417</name>
</gene>
<evidence type="ECO:0000256" key="3">
    <source>
        <dbReference type="ARBA" id="ARBA00004733"/>
    </source>
</evidence>
<dbReference type="EC" id="4.2.1.20" evidence="12"/>
<dbReference type="InterPro" id="IPR001926">
    <property type="entry name" value="TrpB-like_PALP"/>
</dbReference>
<dbReference type="Proteomes" id="UP000249341">
    <property type="component" value="Unassembled WGS sequence"/>
</dbReference>
<name>A0A327ZLZ7_9ACTN</name>
<feature type="modified residue" description="N6-(pyridoxal phosphate)lysine" evidence="12">
    <location>
        <position position="94"/>
    </location>
</feature>
<feature type="domain" description="Tryptophan synthase beta chain-like PALP" evidence="13">
    <location>
        <begin position="63"/>
        <end position="388"/>
    </location>
</feature>
<dbReference type="InterPro" id="IPR036052">
    <property type="entry name" value="TrpB-like_PALP_sf"/>
</dbReference>
<evidence type="ECO:0000256" key="9">
    <source>
        <dbReference type="ARBA" id="ARBA00023141"/>
    </source>
</evidence>
<dbReference type="AlphaFoldDB" id="A0A327ZLZ7"/>
<keyword evidence="6 12" id="KW-0028">Amino-acid biosynthesis</keyword>
<dbReference type="Gene3D" id="3.40.50.1100">
    <property type="match status" value="2"/>
</dbReference>
<comment type="catalytic activity">
    <reaction evidence="11 12">
        <text>(1S,2R)-1-C-(indol-3-yl)glycerol 3-phosphate + L-serine = D-glyceraldehyde 3-phosphate + L-tryptophan + H2O</text>
        <dbReference type="Rhea" id="RHEA:10532"/>
        <dbReference type="ChEBI" id="CHEBI:15377"/>
        <dbReference type="ChEBI" id="CHEBI:33384"/>
        <dbReference type="ChEBI" id="CHEBI:57912"/>
        <dbReference type="ChEBI" id="CHEBI:58866"/>
        <dbReference type="ChEBI" id="CHEBI:59776"/>
        <dbReference type="EC" id="4.2.1.20"/>
    </reaction>
</comment>
<dbReference type="PANTHER" id="PTHR48077">
    <property type="entry name" value="TRYPTOPHAN SYNTHASE-RELATED"/>
    <property type="match status" value="1"/>
</dbReference>
<keyword evidence="8 12" id="KW-0663">Pyridoxal phosphate</keyword>
<evidence type="ECO:0000256" key="2">
    <source>
        <dbReference type="ARBA" id="ARBA00002786"/>
    </source>
</evidence>
<dbReference type="Pfam" id="PF00291">
    <property type="entry name" value="PALP"/>
    <property type="match status" value="1"/>
</dbReference>
<evidence type="ECO:0000313" key="14">
    <source>
        <dbReference type="EMBL" id="RAK39481.1"/>
    </source>
</evidence>
<evidence type="ECO:0000256" key="10">
    <source>
        <dbReference type="ARBA" id="ARBA00023239"/>
    </source>
</evidence>
<accession>A0A327ZLZ7</accession>
<evidence type="ECO:0000256" key="4">
    <source>
        <dbReference type="ARBA" id="ARBA00009982"/>
    </source>
</evidence>
<dbReference type="GO" id="GO:0004834">
    <property type="term" value="F:tryptophan synthase activity"/>
    <property type="evidence" value="ECO:0007669"/>
    <property type="project" value="UniProtKB-UniRule"/>
</dbReference>
<dbReference type="HAMAP" id="MF_00133">
    <property type="entry name" value="Trp_synth_beta"/>
    <property type="match status" value="1"/>
</dbReference>
<dbReference type="CDD" id="cd06446">
    <property type="entry name" value="Trp-synth_B"/>
    <property type="match status" value="1"/>
</dbReference>
<evidence type="ECO:0000256" key="12">
    <source>
        <dbReference type="HAMAP-Rule" id="MF_00133"/>
    </source>
</evidence>
<dbReference type="SUPFAM" id="SSF53686">
    <property type="entry name" value="Tryptophan synthase beta subunit-like PLP-dependent enzymes"/>
    <property type="match status" value="1"/>
</dbReference>
<comment type="pathway">
    <text evidence="3 12">Amino-acid biosynthesis; L-tryptophan biosynthesis; L-tryptophan from chorismate: step 5/5.</text>
</comment>
<comment type="function">
    <text evidence="2 12">The beta subunit is responsible for the synthesis of L-tryptophan from indole and L-serine.</text>
</comment>
<evidence type="ECO:0000256" key="11">
    <source>
        <dbReference type="ARBA" id="ARBA00049047"/>
    </source>
</evidence>
<dbReference type="OrthoDB" id="9766131at2"/>
<evidence type="ECO:0000256" key="5">
    <source>
        <dbReference type="ARBA" id="ARBA00011270"/>
    </source>
</evidence>
<reference evidence="14 15" key="1">
    <citation type="submission" date="2018-06" db="EMBL/GenBank/DDBJ databases">
        <title>Genomic Encyclopedia of Type Strains, Phase III (KMG-III): the genomes of soil and plant-associated and newly described type strains.</title>
        <authorList>
            <person name="Whitman W."/>
        </authorList>
    </citation>
    <scope>NUCLEOTIDE SEQUENCE [LARGE SCALE GENOMIC DNA]</scope>
    <source>
        <strain evidence="14 15">CGMCC 4.7090</strain>
    </source>
</reference>
<comment type="caution">
    <text evidence="14">The sequence shown here is derived from an EMBL/GenBank/DDBJ whole genome shotgun (WGS) entry which is preliminary data.</text>
</comment>
<dbReference type="EMBL" id="QLMJ01000004">
    <property type="protein sequence ID" value="RAK39481.1"/>
    <property type="molecule type" value="Genomic_DNA"/>
</dbReference>
<comment type="cofactor">
    <cofactor evidence="1 12">
        <name>pyridoxal 5'-phosphate</name>
        <dbReference type="ChEBI" id="CHEBI:597326"/>
    </cofactor>
</comment>
<evidence type="ECO:0000256" key="6">
    <source>
        <dbReference type="ARBA" id="ARBA00022605"/>
    </source>
</evidence>
<dbReference type="GO" id="GO:0005737">
    <property type="term" value="C:cytoplasm"/>
    <property type="evidence" value="ECO:0007669"/>
    <property type="project" value="TreeGrafter"/>
</dbReference>
<dbReference type="PIRSF" id="PIRSF001413">
    <property type="entry name" value="Trp_syn_beta"/>
    <property type="match status" value="1"/>
</dbReference>
<dbReference type="FunFam" id="3.40.50.1100:FF:000004">
    <property type="entry name" value="Tryptophan synthase beta chain"/>
    <property type="match status" value="1"/>
</dbReference>
<evidence type="ECO:0000256" key="7">
    <source>
        <dbReference type="ARBA" id="ARBA00022822"/>
    </source>
</evidence>
<proteinExistence type="inferred from homology"/>
<evidence type="ECO:0000256" key="8">
    <source>
        <dbReference type="ARBA" id="ARBA00022898"/>
    </source>
</evidence>
<comment type="subunit">
    <text evidence="5 12">Tetramer of two alpha and two beta chains.</text>
</comment>
<comment type="similarity">
    <text evidence="4 12">Belongs to the TrpB family.</text>
</comment>
<dbReference type="PANTHER" id="PTHR48077:SF3">
    <property type="entry name" value="TRYPTOPHAN SYNTHASE"/>
    <property type="match status" value="1"/>
</dbReference>
<keyword evidence="10 12" id="KW-0456">Lyase</keyword>